<evidence type="ECO:0000313" key="1">
    <source>
        <dbReference type="EMBL" id="KKB09411.1"/>
    </source>
</evidence>
<gene>
    <name evidence="1" type="ORF">VE26_05605</name>
</gene>
<dbReference type="EMBL" id="JZEY01000054">
    <property type="protein sequence ID" value="KKB09411.1"/>
    <property type="molecule type" value="Genomic_DNA"/>
</dbReference>
<proteinExistence type="predicted"/>
<dbReference type="AlphaFoldDB" id="A0A0F5FKN0"/>
<accession>A0A0F5FKN0</accession>
<organism evidence="1 2">
    <name type="scientific">Devosia chinhatensis</name>
    <dbReference type="NCBI Taxonomy" id="429727"/>
    <lineage>
        <taxon>Bacteria</taxon>
        <taxon>Pseudomonadati</taxon>
        <taxon>Pseudomonadota</taxon>
        <taxon>Alphaproteobacteria</taxon>
        <taxon>Hyphomicrobiales</taxon>
        <taxon>Devosiaceae</taxon>
        <taxon>Devosia</taxon>
    </lineage>
</organism>
<name>A0A0F5FKN0_9HYPH</name>
<dbReference type="STRING" id="429727.VE26_05605"/>
<keyword evidence="2" id="KW-1185">Reference proteome</keyword>
<protein>
    <submittedName>
        <fullName evidence="1">Uncharacterized protein</fullName>
    </submittedName>
</protein>
<dbReference type="PATRIC" id="fig|429727.3.peg.1159"/>
<evidence type="ECO:0000313" key="2">
    <source>
        <dbReference type="Proteomes" id="UP000033649"/>
    </source>
</evidence>
<comment type="caution">
    <text evidence="1">The sequence shown here is derived from an EMBL/GenBank/DDBJ whole genome shotgun (WGS) entry which is preliminary data.</text>
</comment>
<reference evidence="1 2" key="1">
    <citation type="submission" date="2015-03" db="EMBL/GenBank/DDBJ databases">
        <authorList>
            <person name="Hassan Y."/>
            <person name="Lepp D."/>
            <person name="Li X.-Z."/>
            <person name="Zhou T."/>
        </authorList>
    </citation>
    <scope>NUCLEOTIDE SEQUENCE [LARGE SCALE GENOMIC DNA]</scope>
    <source>
        <strain evidence="1 2">IPL18</strain>
    </source>
</reference>
<sequence length="224" mass="23766">MADLVDLLKIESVSWNPVYQQEYSGLGSGEGLSHDLGPMLWEAECQTIQGYHAEVEGWRGKFMALNGSNETFMLYNPAAEYPSTDPRGEALDGFVAYLFAIDGDRKVIALAGLPAGFVVPDDAYIAVDYGSPSRRALLKVVTGATANGEGRALGIEMRPHLRPGITTGLGAALVKPAAKVKLKANSMRVETTGALTSRLRFSALQTLAAGGAGQVEQPDPVVLT</sequence>
<dbReference type="Proteomes" id="UP000033649">
    <property type="component" value="Unassembled WGS sequence"/>
</dbReference>